<evidence type="ECO:0000313" key="3">
    <source>
        <dbReference type="Proteomes" id="UP001190700"/>
    </source>
</evidence>
<protein>
    <submittedName>
        <fullName evidence="2">Uncharacterized protein</fullName>
    </submittedName>
</protein>
<dbReference type="EMBL" id="LGRX02003344">
    <property type="protein sequence ID" value="KAK3282391.1"/>
    <property type="molecule type" value="Genomic_DNA"/>
</dbReference>
<feature type="region of interest" description="Disordered" evidence="1">
    <location>
        <begin position="114"/>
        <end position="156"/>
    </location>
</feature>
<evidence type="ECO:0000256" key="1">
    <source>
        <dbReference type="SAM" id="MobiDB-lite"/>
    </source>
</evidence>
<dbReference type="AlphaFoldDB" id="A0AAE0LEE8"/>
<feature type="compositionally biased region" description="Polar residues" evidence="1">
    <location>
        <begin position="125"/>
        <end position="138"/>
    </location>
</feature>
<gene>
    <name evidence="2" type="ORF">CYMTET_9868</name>
</gene>
<organism evidence="2 3">
    <name type="scientific">Cymbomonas tetramitiformis</name>
    <dbReference type="NCBI Taxonomy" id="36881"/>
    <lineage>
        <taxon>Eukaryota</taxon>
        <taxon>Viridiplantae</taxon>
        <taxon>Chlorophyta</taxon>
        <taxon>Pyramimonadophyceae</taxon>
        <taxon>Pyramimonadales</taxon>
        <taxon>Pyramimonadaceae</taxon>
        <taxon>Cymbomonas</taxon>
    </lineage>
</organism>
<keyword evidence="3" id="KW-1185">Reference proteome</keyword>
<reference evidence="2 3" key="1">
    <citation type="journal article" date="2015" name="Genome Biol. Evol.">
        <title>Comparative Genomics of a Bacterivorous Green Alga Reveals Evolutionary Causalities and Consequences of Phago-Mixotrophic Mode of Nutrition.</title>
        <authorList>
            <person name="Burns J.A."/>
            <person name="Paasch A."/>
            <person name="Narechania A."/>
            <person name="Kim E."/>
        </authorList>
    </citation>
    <scope>NUCLEOTIDE SEQUENCE [LARGE SCALE GENOMIC DNA]</scope>
    <source>
        <strain evidence="2 3">PLY_AMNH</strain>
    </source>
</reference>
<sequence>MEVGDEVEAFNTIETSQQMDMSEDSAVLDATGSEKWPRRGPYRCGGCGMMPKKTACVCAKTDAPMGGTAPTSMQGGLPPTPMHGGHPYGLVPDAAASFPGHLAMAFCAPKTAAALEPPAHPPRSRSVQPSASTNTSGWGTAPLFRSERCPGDRSWE</sequence>
<feature type="compositionally biased region" description="Basic and acidic residues" evidence="1">
    <location>
        <begin position="145"/>
        <end position="156"/>
    </location>
</feature>
<proteinExistence type="predicted"/>
<name>A0AAE0LEE8_9CHLO</name>
<evidence type="ECO:0000313" key="2">
    <source>
        <dbReference type="EMBL" id="KAK3282391.1"/>
    </source>
</evidence>
<accession>A0AAE0LEE8</accession>
<comment type="caution">
    <text evidence="2">The sequence shown here is derived from an EMBL/GenBank/DDBJ whole genome shotgun (WGS) entry which is preliminary data.</text>
</comment>
<dbReference type="Proteomes" id="UP001190700">
    <property type="component" value="Unassembled WGS sequence"/>
</dbReference>